<dbReference type="Gene3D" id="1.20.1720.10">
    <property type="entry name" value="Multidrug resistance protein D"/>
    <property type="match status" value="1"/>
</dbReference>
<dbReference type="InterPro" id="IPR011701">
    <property type="entry name" value="MFS"/>
</dbReference>
<dbReference type="Gene3D" id="1.20.1250.20">
    <property type="entry name" value="MFS general substrate transporter like domains"/>
    <property type="match status" value="1"/>
</dbReference>
<dbReference type="InterPro" id="IPR036259">
    <property type="entry name" value="MFS_trans_sf"/>
</dbReference>
<evidence type="ECO:0000313" key="11">
    <source>
        <dbReference type="Proteomes" id="UP000823598"/>
    </source>
</evidence>
<dbReference type="Pfam" id="PF07690">
    <property type="entry name" value="MFS_1"/>
    <property type="match status" value="1"/>
</dbReference>
<proteinExistence type="inferred from homology"/>
<reference evidence="10" key="1">
    <citation type="submission" date="2020-10" db="EMBL/GenBank/DDBJ databases">
        <authorList>
            <person name="Gilroy R."/>
        </authorList>
    </citation>
    <scope>NUCLEOTIDE SEQUENCE</scope>
    <source>
        <strain evidence="10">6919</strain>
    </source>
</reference>
<evidence type="ECO:0000256" key="2">
    <source>
        <dbReference type="ARBA" id="ARBA00008537"/>
    </source>
</evidence>
<dbReference type="CDD" id="cd17321">
    <property type="entry name" value="MFS_MMR_MDR_like"/>
    <property type="match status" value="1"/>
</dbReference>
<gene>
    <name evidence="10" type="ORF">IAB88_01790</name>
</gene>
<keyword evidence="3" id="KW-0813">Transport</keyword>
<feature type="domain" description="Major facilitator superfamily (MFS) profile" evidence="9">
    <location>
        <begin position="9"/>
        <end position="452"/>
    </location>
</feature>
<evidence type="ECO:0000256" key="4">
    <source>
        <dbReference type="ARBA" id="ARBA00022475"/>
    </source>
</evidence>
<evidence type="ECO:0000259" key="9">
    <source>
        <dbReference type="PROSITE" id="PS50850"/>
    </source>
</evidence>
<keyword evidence="7 8" id="KW-0472">Membrane</keyword>
<feature type="transmembrane region" description="Helical" evidence="8">
    <location>
        <begin position="161"/>
        <end position="180"/>
    </location>
</feature>
<dbReference type="AlphaFoldDB" id="A0A9D9IMM6"/>
<evidence type="ECO:0000313" key="10">
    <source>
        <dbReference type="EMBL" id="MBO8475709.1"/>
    </source>
</evidence>
<evidence type="ECO:0000256" key="5">
    <source>
        <dbReference type="ARBA" id="ARBA00022692"/>
    </source>
</evidence>
<feature type="transmembrane region" description="Helical" evidence="8">
    <location>
        <begin position="260"/>
        <end position="285"/>
    </location>
</feature>
<organism evidence="10 11">
    <name type="scientific">Candidatus Limisoma faecipullorum</name>
    <dbReference type="NCBI Taxonomy" id="2840854"/>
    <lineage>
        <taxon>Bacteria</taxon>
        <taxon>Pseudomonadati</taxon>
        <taxon>Bacteroidota</taxon>
        <taxon>Bacteroidia</taxon>
        <taxon>Bacteroidales</taxon>
        <taxon>Candidatus Limisoma</taxon>
    </lineage>
</organism>
<feature type="transmembrane region" description="Helical" evidence="8">
    <location>
        <begin position="51"/>
        <end position="70"/>
    </location>
</feature>
<feature type="transmembrane region" description="Helical" evidence="8">
    <location>
        <begin position="351"/>
        <end position="370"/>
    </location>
</feature>
<feature type="transmembrane region" description="Helical" evidence="8">
    <location>
        <begin position="297"/>
        <end position="319"/>
    </location>
</feature>
<sequence length="455" mass="49197">MSLLRQCFPVVSVIIVIVMSVLDGTLVNVALPSLTKEFDVEPNTAIWLINSYQMVIMMFLLVFAAFGDIIGYRKVFLYGVTVFTIASALCALSQNFEMLVCSRVLQGLGAACVMSVNTALVRLIYPPEVLGRGMSINAMAVAVSSAAGPSIAGLILSALSWHWLFAINIPLGIISFWIGYKRLPRNVSLKKKNVGFWGCLGNVLTFGLMIYALEGFAHHESRVLISVAFVAFLVIGYFYLRSQLNASTPLLPVDLLKIPIFARSIMTSVSSFMAQMLAMVSLPFFFQDAMHFTPVEIGVLLTPWPIATMLTAPIAGRLVERYHPGILGAIGMGIFSAGLFLLYFMPEGSDVADIFWRVMICGAGFGLFQTPNNLTIMSSAPMERSGGASGMLGMARLCGQTLGTTAVAIVFAVMPHTAGARLCLLFGAVVALIAGTASISRVTQKFVNPRNRSRQ</sequence>
<protein>
    <submittedName>
        <fullName evidence="10">MFS transporter</fullName>
    </submittedName>
</protein>
<accession>A0A9D9IMM6</accession>
<name>A0A9D9IMM6_9BACT</name>
<evidence type="ECO:0000256" key="8">
    <source>
        <dbReference type="SAM" id="Phobius"/>
    </source>
</evidence>
<dbReference type="EMBL" id="JADIMC010000022">
    <property type="protein sequence ID" value="MBO8475709.1"/>
    <property type="molecule type" value="Genomic_DNA"/>
</dbReference>
<dbReference type="PANTHER" id="PTHR42718:SF9">
    <property type="entry name" value="MAJOR FACILITATOR SUPERFAMILY MULTIDRUG TRANSPORTER MFSC"/>
    <property type="match status" value="1"/>
</dbReference>
<evidence type="ECO:0000256" key="7">
    <source>
        <dbReference type="ARBA" id="ARBA00023136"/>
    </source>
</evidence>
<keyword evidence="5 8" id="KW-0812">Transmembrane</keyword>
<feature type="transmembrane region" description="Helical" evidence="8">
    <location>
        <begin position="419"/>
        <end position="442"/>
    </location>
</feature>
<dbReference type="PRINTS" id="PR01036">
    <property type="entry name" value="TCRTETB"/>
</dbReference>
<feature type="transmembrane region" description="Helical" evidence="8">
    <location>
        <begin position="391"/>
        <end position="413"/>
    </location>
</feature>
<dbReference type="Proteomes" id="UP000823598">
    <property type="component" value="Unassembled WGS sequence"/>
</dbReference>
<evidence type="ECO:0000256" key="1">
    <source>
        <dbReference type="ARBA" id="ARBA00004651"/>
    </source>
</evidence>
<reference evidence="10" key="2">
    <citation type="journal article" date="2021" name="PeerJ">
        <title>Extensive microbial diversity within the chicken gut microbiome revealed by metagenomics and culture.</title>
        <authorList>
            <person name="Gilroy R."/>
            <person name="Ravi A."/>
            <person name="Getino M."/>
            <person name="Pursley I."/>
            <person name="Horton D.L."/>
            <person name="Alikhan N.F."/>
            <person name="Baker D."/>
            <person name="Gharbi K."/>
            <person name="Hall N."/>
            <person name="Watson M."/>
            <person name="Adriaenssens E.M."/>
            <person name="Foster-Nyarko E."/>
            <person name="Jarju S."/>
            <person name="Secka A."/>
            <person name="Antonio M."/>
            <person name="Oren A."/>
            <person name="Chaudhuri R.R."/>
            <person name="La Ragione R."/>
            <person name="Hildebrand F."/>
            <person name="Pallen M.J."/>
        </authorList>
    </citation>
    <scope>NUCLEOTIDE SEQUENCE</scope>
    <source>
        <strain evidence="10">6919</strain>
    </source>
</reference>
<dbReference type="InterPro" id="IPR020846">
    <property type="entry name" value="MFS_dom"/>
</dbReference>
<dbReference type="GO" id="GO:0005886">
    <property type="term" value="C:plasma membrane"/>
    <property type="evidence" value="ECO:0007669"/>
    <property type="project" value="UniProtKB-SubCell"/>
</dbReference>
<comment type="caution">
    <text evidence="10">The sequence shown here is derived from an EMBL/GenBank/DDBJ whole genome shotgun (WGS) entry which is preliminary data.</text>
</comment>
<dbReference type="PANTHER" id="PTHR42718">
    <property type="entry name" value="MAJOR FACILITATOR SUPERFAMILY MULTIDRUG TRANSPORTER MFSC"/>
    <property type="match status" value="1"/>
</dbReference>
<keyword evidence="6 8" id="KW-1133">Transmembrane helix</keyword>
<feature type="transmembrane region" description="Helical" evidence="8">
    <location>
        <begin position="192"/>
        <end position="211"/>
    </location>
</feature>
<feature type="transmembrane region" description="Helical" evidence="8">
    <location>
        <begin position="7"/>
        <end position="31"/>
    </location>
</feature>
<feature type="transmembrane region" description="Helical" evidence="8">
    <location>
        <begin position="75"/>
        <end position="96"/>
    </location>
</feature>
<feature type="transmembrane region" description="Helical" evidence="8">
    <location>
        <begin position="108"/>
        <end position="125"/>
    </location>
</feature>
<dbReference type="InterPro" id="IPR004638">
    <property type="entry name" value="EmrB-like"/>
</dbReference>
<feature type="transmembrane region" description="Helical" evidence="8">
    <location>
        <begin position="326"/>
        <end position="345"/>
    </location>
</feature>
<comment type="similarity">
    <text evidence="2">Belongs to the major facilitator superfamily. EmrB family.</text>
</comment>
<feature type="transmembrane region" description="Helical" evidence="8">
    <location>
        <begin position="223"/>
        <end position="240"/>
    </location>
</feature>
<dbReference type="GO" id="GO:0022857">
    <property type="term" value="F:transmembrane transporter activity"/>
    <property type="evidence" value="ECO:0007669"/>
    <property type="project" value="InterPro"/>
</dbReference>
<dbReference type="SUPFAM" id="SSF103473">
    <property type="entry name" value="MFS general substrate transporter"/>
    <property type="match status" value="1"/>
</dbReference>
<dbReference type="NCBIfam" id="TIGR00711">
    <property type="entry name" value="efflux_EmrB"/>
    <property type="match status" value="1"/>
</dbReference>
<evidence type="ECO:0000256" key="3">
    <source>
        <dbReference type="ARBA" id="ARBA00022448"/>
    </source>
</evidence>
<dbReference type="PROSITE" id="PS50850">
    <property type="entry name" value="MFS"/>
    <property type="match status" value="1"/>
</dbReference>
<comment type="subcellular location">
    <subcellularLocation>
        <location evidence="1">Cell membrane</location>
        <topology evidence="1">Multi-pass membrane protein</topology>
    </subcellularLocation>
</comment>
<feature type="transmembrane region" description="Helical" evidence="8">
    <location>
        <begin position="137"/>
        <end position="155"/>
    </location>
</feature>
<keyword evidence="4" id="KW-1003">Cell membrane</keyword>
<evidence type="ECO:0000256" key="6">
    <source>
        <dbReference type="ARBA" id="ARBA00022989"/>
    </source>
</evidence>